<dbReference type="OrthoDB" id="10546375at2759"/>
<feature type="region of interest" description="Disordered" evidence="1">
    <location>
        <begin position="230"/>
        <end position="254"/>
    </location>
</feature>
<gene>
    <name evidence="2" type="ORF">CHC_T00004908001</name>
</gene>
<evidence type="ECO:0000313" key="2">
    <source>
        <dbReference type="EMBL" id="CDF36636.1"/>
    </source>
</evidence>
<accession>R7QGP8</accession>
<dbReference type="RefSeq" id="XP_005716455.1">
    <property type="nucleotide sequence ID" value="XM_005716398.1"/>
</dbReference>
<sequence>MCRKIAGIGTLGLEKPSIQVQKTQFEEQFFVKQRISHCERLQTPIVCLGVLLRQKDQYMSIQNILPLPLMLKIPAWNTELGDLLRYVRRLRTYEMGYWCEGSREILRKSRYYRKHLVYDIPPLHTQRIIHPCPALAKRDLPLYSLEASEQNTERTSAVFGVFHELTKKKRFPSKRWLKFARAVKKSVAEENHLSNKWRRSRIRECINTFDPPKRRHNVAGRETIQAMYSKTQQMGRAETPSRETEEQEEEGSQSFESFLRAIVYSAEDSEAIRADDGPLSTLLELGAQHTKEHERNAKGLSPNFINRKSHNSVAREGGRLSPLGELQEGAERRHDVGTRQESGKLFLEAPENLVCASSSLQLAAHFLRCNVRGVVYLPPQLSFLSALAVIINSFLSEPMCDHRVAVVCEPNAGMGETVNSYLDFTFDGKVSIDVARRADFATHPPLASLTKKTARVVILDSFEFTVSPGFALLVVFAPEVSSTLFEGPQSLSRSGTKVLSAASIWKSIPSVLVLPSYFHDTVISYSQKVPRFANLLDLKDTYFILEKDDIEHLLLLSRRSFLFLVPPRDVLEFIALLETEASSFFPAYQKIAAAEQCNTGGCISCLQDVDITVLEKHLREEVSHQRTETSGYTLEILYSLRQARSYALYDGYNAAVAYLNHYSQAASSKTLAALQSILADVPAPGQSSDKNSSETHPVATALENSFLSMEGEMENQAASLRSIHRRSKFRVLVITNSKESYDGLIKSLKNSRYILKAADGEIGLCELRHLWNGVENKRGGYRNEECEASTKFSHVYHVVNDRKGRSRDHFLPPLLMQYIHAGRTKLITVAVDETRTLESIHDRDVTLYRELSAAVQNIETREACRTLSYVTTISLLDVLASVNRLASPFEKINGMRPAEAVSLRDSTEGAGTNVILAPHRDLTRQERIRQQSFIETDVHTSAAEICMSSIPNIRQLLKAKLNSARCETNNGILTVVVKVAVGERCTPGTTFILAAIASDPDLLKHTKVTTILET</sequence>
<name>R7QGP8_CHOCR</name>
<evidence type="ECO:0000256" key="1">
    <source>
        <dbReference type="SAM" id="MobiDB-lite"/>
    </source>
</evidence>
<dbReference type="KEGG" id="ccp:CHC_T00004908001"/>
<keyword evidence="3" id="KW-1185">Reference proteome</keyword>
<protein>
    <submittedName>
        <fullName evidence="2">Uncharacterized protein</fullName>
    </submittedName>
</protein>
<dbReference type="EMBL" id="HG001794">
    <property type="protein sequence ID" value="CDF36636.1"/>
    <property type="molecule type" value="Genomic_DNA"/>
</dbReference>
<reference evidence="3" key="1">
    <citation type="journal article" date="2013" name="Proc. Natl. Acad. Sci. U.S.A.">
        <title>Genome structure and metabolic features in the red seaweed Chondrus crispus shed light on evolution of the Archaeplastida.</title>
        <authorList>
            <person name="Collen J."/>
            <person name="Porcel B."/>
            <person name="Carre W."/>
            <person name="Ball S.G."/>
            <person name="Chaparro C."/>
            <person name="Tonon T."/>
            <person name="Barbeyron T."/>
            <person name="Michel G."/>
            <person name="Noel B."/>
            <person name="Valentin K."/>
            <person name="Elias M."/>
            <person name="Artiguenave F."/>
            <person name="Arun A."/>
            <person name="Aury J.M."/>
            <person name="Barbosa-Neto J.F."/>
            <person name="Bothwell J.H."/>
            <person name="Bouget F.Y."/>
            <person name="Brillet L."/>
            <person name="Cabello-Hurtado F."/>
            <person name="Capella-Gutierrez S."/>
            <person name="Charrier B."/>
            <person name="Cladiere L."/>
            <person name="Cock J.M."/>
            <person name="Coelho S.M."/>
            <person name="Colleoni C."/>
            <person name="Czjzek M."/>
            <person name="Da Silva C."/>
            <person name="Delage L."/>
            <person name="Denoeud F."/>
            <person name="Deschamps P."/>
            <person name="Dittami S.M."/>
            <person name="Gabaldon T."/>
            <person name="Gachon C.M."/>
            <person name="Groisillier A."/>
            <person name="Herve C."/>
            <person name="Jabbari K."/>
            <person name="Katinka M."/>
            <person name="Kloareg B."/>
            <person name="Kowalczyk N."/>
            <person name="Labadie K."/>
            <person name="Leblanc C."/>
            <person name="Lopez P.J."/>
            <person name="McLachlan D.H."/>
            <person name="Meslet-Cladiere L."/>
            <person name="Moustafa A."/>
            <person name="Nehr Z."/>
            <person name="Nyvall Collen P."/>
            <person name="Panaud O."/>
            <person name="Partensky F."/>
            <person name="Poulain J."/>
            <person name="Rensing S.A."/>
            <person name="Rousvoal S."/>
            <person name="Samson G."/>
            <person name="Symeonidi A."/>
            <person name="Weissenbach J."/>
            <person name="Zambounis A."/>
            <person name="Wincker P."/>
            <person name="Boyen C."/>
        </authorList>
    </citation>
    <scope>NUCLEOTIDE SEQUENCE [LARGE SCALE GENOMIC DNA]</scope>
    <source>
        <strain evidence="3">cv. Stackhouse</strain>
    </source>
</reference>
<dbReference type="GeneID" id="17324170"/>
<dbReference type="Gramene" id="CDF36636">
    <property type="protein sequence ID" value="CDF36636"/>
    <property type="gene ID" value="CHC_T00004908001"/>
</dbReference>
<evidence type="ECO:0000313" key="3">
    <source>
        <dbReference type="Proteomes" id="UP000012073"/>
    </source>
</evidence>
<dbReference type="Proteomes" id="UP000012073">
    <property type="component" value="Unassembled WGS sequence"/>
</dbReference>
<proteinExistence type="predicted"/>
<dbReference type="AlphaFoldDB" id="R7QGP8"/>
<organism evidence="2 3">
    <name type="scientific">Chondrus crispus</name>
    <name type="common">Carrageen Irish moss</name>
    <name type="synonym">Polymorpha crispa</name>
    <dbReference type="NCBI Taxonomy" id="2769"/>
    <lineage>
        <taxon>Eukaryota</taxon>
        <taxon>Rhodophyta</taxon>
        <taxon>Florideophyceae</taxon>
        <taxon>Rhodymeniophycidae</taxon>
        <taxon>Gigartinales</taxon>
        <taxon>Gigartinaceae</taxon>
        <taxon>Chondrus</taxon>
    </lineage>
</organism>